<dbReference type="Proteomes" id="UP000193420">
    <property type="component" value="Unassembled WGS sequence"/>
</dbReference>
<accession>A0A1X7I1V6</accession>
<organism evidence="1 2">
    <name type="scientific">Arenibacter troitsensis</name>
    <dbReference type="NCBI Taxonomy" id="188872"/>
    <lineage>
        <taxon>Bacteria</taxon>
        <taxon>Pseudomonadati</taxon>
        <taxon>Bacteroidota</taxon>
        <taxon>Flavobacteriia</taxon>
        <taxon>Flavobacteriales</taxon>
        <taxon>Flavobacteriaceae</taxon>
        <taxon>Arenibacter</taxon>
    </lineage>
</organism>
<reference evidence="2" key="1">
    <citation type="submission" date="2017-04" db="EMBL/GenBank/DDBJ databases">
        <authorList>
            <person name="Varghese N."/>
            <person name="Submissions S."/>
        </authorList>
    </citation>
    <scope>NUCLEOTIDE SEQUENCE [LARGE SCALE GENOMIC DNA]</scope>
    <source>
        <strain evidence="2">DSM 19835</strain>
    </source>
</reference>
<gene>
    <name evidence="1" type="ORF">SAMN03080602_00337</name>
</gene>
<protein>
    <submittedName>
        <fullName evidence="1">Uncharacterized protein</fullName>
    </submittedName>
</protein>
<dbReference type="EMBL" id="FXAO01000001">
    <property type="protein sequence ID" value="SMG08386.1"/>
    <property type="molecule type" value="Genomic_DNA"/>
</dbReference>
<proteinExistence type="predicted"/>
<evidence type="ECO:0000313" key="2">
    <source>
        <dbReference type="Proteomes" id="UP000193420"/>
    </source>
</evidence>
<name>A0A1X7I1V6_9FLAO</name>
<evidence type="ECO:0000313" key="1">
    <source>
        <dbReference type="EMBL" id="SMG08386.1"/>
    </source>
</evidence>
<dbReference type="AlphaFoldDB" id="A0A1X7I1V6"/>
<keyword evidence="2" id="KW-1185">Reference proteome</keyword>
<sequence length="53" mass="6414">MNLKLTLKRVTMKESIENKIQSKVKRFSFRNIPNYIKAYAKVCRESYYHMLSL</sequence>